<name>A0A6I4TY77_9SPHN</name>
<dbReference type="EMBL" id="WTYJ01000002">
    <property type="protein sequence ID" value="MXO99323.1"/>
    <property type="molecule type" value="Genomic_DNA"/>
</dbReference>
<dbReference type="InterPro" id="IPR036597">
    <property type="entry name" value="Fido-like_dom_sf"/>
</dbReference>
<dbReference type="OrthoDB" id="9813719at2"/>
<feature type="domain" description="Fido" evidence="4">
    <location>
        <begin position="148"/>
        <end position="283"/>
    </location>
</feature>
<evidence type="ECO:0000256" key="3">
    <source>
        <dbReference type="PIRSR" id="PIRSR640198-3"/>
    </source>
</evidence>
<dbReference type="Proteomes" id="UP000469430">
    <property type="component" value="Unassembled WGS sequence"/>
</dbReference>
<sequence length="307" mass="33511">MGRPGRAPRPLHAGGRTCGGAAGRAGGVPAALGFCPKVCAPCEIDYIGWVVRTLDQIKADIAGCKAALDGLRALQGHTLDHLQRYYDVELTYTSNAIEGNTLTYRETAELIEHGITVGGKPLRDHLEAVDHYDAVQWMRETAIGGDQVSEGIVCELHRRIVLRSSPDIAGIYSNHARRIAGSPVIFPNPAKIPVLMEQFGQWLAAAPPTPEAAFDAHYRLTAIHPFSDGHGRAARLLMNLMLLRAGYVPVAVRPEDRKSYLDSLEHASLSDGDLEPFQRVMHIRLHDTLRDYVTALSEGIAPEGRHP</sequence>
<proteinExistence type="predicted"/>
<feature type="site" description="Important for autoinhibition of adenylyltransferase activity" evidence="3">
    <location>
        <position position="98"/>
    </location>
</feature>
<dbReference type="SUPFAM" id="SSF140931">
    <property type="entry name" value="Fic-like"/>
    <property type="match status" value="1"/>
</dbReference>
<dbReference type="GO" id="GO:0005524">
    <property type="term" value="F:ATP binding"/>
    <property type="evidence" value="ECO:0007669"/>
    <property type="project" value="UniProtKB-KW"/>
</dbReference>
<protein>
    <submittedName>
        <fullName evidence="5">Fic family protein</fullName>
    </submittedName>
</protein>
<dbReference type="InterPro" id="IPR003812">
    <property type="entry name" value="Fido"/>
</dbReference>
<keyword evidence="2" id="KW-0067">ATP-binding</keyword>
<feature type="active site" evidence="1">
    <location>
        <position position="224"/>
    </location>
</feature>
<accession>A0A6I4TY77</accession>
<feature type="binding site" evidence="2">
    <location>
        <begin position="228"/>
        <end position="235"/>
    </location>
    <ligand>
        <name>ATP</name>
        <dbReference type="ChEBI" id="CHEBI:30616"/>
    </ligand>
</feature>
<comment type="caution">
    <text evidence="5">The sequence shown here is derived from an EMBL/GenBank/DDBJ whole genome shotgun (WGS) entry which is preliminary data.</text>
</comment>
<evidence type="ECO:0000313" key="5">
    <source>
        <dbReference type="EMBL" id="MXO99323.1"/>
    </source>
</evidence>
<dbReference type="PROSITE" id="PS51459">
    <property type="entry name" value="FIDO"/>
    <property type="match status" value="1"/>
</dbReference>
<evidence type="ECO:0000313" key="6">
    <source>
        <dbReference type="Proteomes" id="UP000469430"/>
    </source>
</evidence>
<organism evidence="5 6">
    <name type="scientific">Croceibacterium xixiisoli</name>
    <dbReference type="NCBI Taxonomy" id="1476466"/>
    <lineage>
        <taxon>Bacteria</taxon>
        <taxon>Pseudomonadati</taxon>
        <taxon>Pseudomonadota</taxon>
        <taxon>Alphaproteobacteria</taxon>
        <taxon>Sphingomonadales</taxon>
        <taxon>Erythrobacteraceae</taxon>
        <taxon>Croceibacterium</taxon>
    </lineage>
</organism>
<dbReference type="Gene3D" id="1.10.3290.10">
    <property type="entry name" value="Fido-like domain"/>
    <property type="match status" value="1"/>
</dbReference>
<evidence type="ECO:0000256" key="1">
    <source>
        <dbReference type="PIRSR" id="PIRSR640198-1"/>
    </source>
</evidence>
<evidence type="ECO:0000256" key="2">
    <source>
        <dbReference type="PIRSR" id="PIRSR640198-2"/>
    </source>
</evidence>
<dbReference type="AlphaFoldDB" id="A0A6I4TY77"/>
<dbReference type="Pfam" id="PF02661">
    <property type="entry name" value="Fic"/>
    <property type="match status" value="1"/>
</dbReference>
<evidence type="ECO:0000259" key="4">
    <source>
        <dbReference type="PROSITE" id="PS51459"/>
    </source>
</evidence>
<keyword evidence="2" id="KW-0547">Nucleotide-binding</keyword>
<dbReference type="PANTHER" id="PTHR13504:SF38">
    <property type="entry name" value="FIDO DOMAIN-CONTAINING PROTEIN"/>
    <property type="match status" value="1"/>
</dbReference>
<keyword evidence="6" id="KW-1185">Reference proteome</keyword>
<dbReference type="InterPro" id="IPR040198">
    <property type="entry name" value="Fido_containing"/>
</dbReference>
<gene>
    <name evidence="5" type="ORF">GRI97_10010</name>
</gene>
<reference evidence="5 6" key="1">
    <citation type="submission" date="2019-12" db="EMBL/GenBank/DDBJ databases">
        <title>Genomic-based taxomic classification of the family Erythrobacteraceae.</title>
        <authorList>
            <person name="Xu L."/>
        </authorList>
    </citation>
    <scope>NUCLEOTIDE SEQUENCE [LARGE SCALE GENOMIC DNA]</scope>
    <source>
        <strain evidence="5 6">S36</strain>
    </source>
</reference>
<dbReference type="PANTHER" id="PTHR13504">
    <property type="entry name" value="FIDO DOMAIN-CONTAINING PROTEIN DDB_G0283145"/>
    <property type="match status" value="1"/>
</dbReference>